<reference evidence="2" key="1">
    <citation type="submission" date="2024-10" db="EMBL/GenBank/DDBJ databases">
        <authorList>
            <person name="Ryan C."/>
        </authorList>
    </citation>
    <scope>NUCLEOTIDE SEQUENCE [LARGE SCALE GENOMIC DNA]</scope>
</reference>
<dbReference type="InterPro" id="IPR001810">
    <property type="entry name" value="F-box_dom"/>
</dbReference>
<evidence type="ECO:0000313" key="3">
    <source>
        <dbReference type="Proteomes" id="UP001497457"/>
    </source>
</evidence>
<dbReference type="SUPFAM" id="SSF81383">
    <property type="entry name" value="F-box domain"/>
    <property type="match status" value="1"/>
</dbReference>
<keyword evidence="3" id="KW-1185">Reference proteome</keyword>
<protein>
    <recommendedName>
        <fullName evidence="1">F-box domain-containing protein</fullName>
    </recommendedName>
</protein>
<accession>A0ABC9GD19</accession>
<dbReference type="InterPro" id="IPR036047">
    <property type="entry name" value="F-box-like_dom_sf"/>
</dbReference>
<proteinExistence type="predicted"/>
<dbReference type="Pfam" id="PF12937">
    <property type="entry name" value="F-box-like"/>
    <property type="match status" value="1"/>
</dbReference>
<name>A0ABC9GD19_9POAL</name>
<dbReference type="Gene3D" id="1.20.1280.50">
    <property type="match status" value="1"/>
</dbReference>
<feature type="domain" description="F-box" evidence="1">
    <location>
        <begin position="5"/>
        <end position="52"/>
    </location>
</feature>
<evidence type="ECO:0000259" key="1">
    <source>
        <dbReference type="Pfam" id="PF12937"/>
    </source>
</evidence>
<dbReference type="PANTHER" id="PTHR32133">
    <property type="entry name" value="OS07G0120400 PROTEIN"/>
    <property type="match status" value="1"/>
</dbReference>
<gene>
    <name evidence="2" type="ORF">URODEC1_LOCUS114503</name>
</gene>
<dbReference type="Proteomes" id="UP001497457">
    <property type="component" value="Chromosome 8b"/>
</dbReference>
<dbReference type="PANTHER" id="PTHR32133:SF291">
    <property type="entry name" value="F-BOX DOMAIN-CONTAINING PROTEIN"/>
    <property type="match status" value="1"/>
</dbReference>
<dbReference type="EMBL" id="OZ075118">
    <property type="protein sequence ID" value="CAL5091687.1"/>
    <property type="molecule type" value="Genomic_DNA"/>
</dbReference>
<evidence type="ECO:0000313" key="2">
    <source>
        <dbReference type="EMBL" id="CAL5091687.1"/>
    </source>
</evidence>
<dbReference type="AlphaFoldDB" id="A0ABC9GD19"/>
<sequence>MAPPRLPPELIHDVAEEILLRVRPDDPADLVRASAVCKAWLRIVSDPAFLRRYRAFHRSAPLLGFLYQVDFEPSLRFVSTAEASPLPQSSAPVSGASSVLDSRHGRVLFTKTGSSNFLVWDPIADGWLELQAPELWHTFYSAVVLCAVAGCDHRDCHSGPFLVVYVGKDDLGNSICAYMYSSETHAWGTPVSAHLVDDVYFSGTDRAALVGDAIYWTVAPGDRILKYDLIKHCFSLIDGPNIYYEGGQILMQNEDGLLGLAGVSVSRLHLWSRMVNPEGVTGWVRQRVIKLKKILPNPKNKAYIHANVIGFAEGVGVFFMGTDVGTFTFELNSGRVRKVSGPGKYCPIFPFISFCTPG</sequence>
<dbReference type="SUPFAM" id="SSF50965">
    <property type="entry name" value="Galactose oxidase, central domain"/>
    <property type="match status" value="1"/>
</dbReference>
<dbReference type="InterPro" id="IPR011043">
    <property type="entry name" value="Gal_Oxase/kelch_b-propeller"/>
</dbReference>
<organism evidence="2 3">
    <name type="scientific">Urochloa decumbens</name>
    <dbReference type="NCBI Taxonomy" id="240449"/>
    <lineage>
        <taxon>Eukaryota</taxon>
        <taxon>Viridiplantae</taxon>
        <taxon>Streptophyta</taxon>
        <taxon>Embryophyta</taxon>
        <taxon>Tracheophyta</taxon>
        <taxon>Spermatophyta</taxon>
        <taxon>Magnoliopsida</taxon>
        <taxon>Liliopsida</taxon>
        <taxon>Poales</taxon>
        <taxon>Poaceae</taxon>
        <taxon>PACMAD clade</taxon>
        <taxon>Panicoideae</taxon>
        <taxon>Panicodae</taxon>
        <taxon>Paniceae</taxon>
        <taxon>Melinidinae</taxon>
        <taxon>Urochloa</taxon>
    </lineage>
</organism>